<evidence type="ECO:0000256" key="5">
    <source>
        <dbReference type="ARBA" id="ARBA00020998"/>
    </source>
</evidence>
<evidence type="ECO:0000256" key="6">
    <source>
        <dbReference type="ARBA" id="ARBA00022605"/>
    </source>
</evidence>
<evidence type="ECO:0000256" key="1">
    <source>
        <dbReference type="ARBA" id="ARBA00000915"/>
    </source>
</evidence>
<protein>
    <recommendedName>
        <fullName evidence="5 11">ATP phosphoribosyltransferase</fullName>
        <shortName evidence="11">ATP-PRT</shortName>
        <shortName evidence="11">ATP-PRTase</shortName>
        <ecNumber evidence="4 11">2.4.2.17</ecNumber>
    </recommendedName>
</protein>
<dbReference type="InterPro" id="IPR020621">
    <property type="entry name" value="ATP-PRT_HisG_long"/>
</dbReference>
<comment type="cofactor">
    <cofactor evidence="11">
        <name>Mg(2+)</name>
        <dbReference type="ChEBI" id="CHEBI:18420"/>
    </cofactor>
</comment>
<keyword evidence="8 11" id="KW-0808">Transferase</keyword>
<evidence type="ECO:0000256" key="4">
    <source>
        <dbReference type="ARBA" id="ARBA00011946"/>
    </source>
</evidence>
<gene>
    <name evidence="11" type="primary">hisG</name>
    <name evidence="14" type="ORF">A9Q02_15355</name>
</gene>
<keyword evidence="11" id="KW-0067">ATP-binding</keyword>
<reference evidence="14 15" key="1">
    <citation type="submission" date="2016-05" db="EMBL/GenBank/DDBJ databases">
        <authorList>
            <person name="Lavstsen T."/>
            <person name="Jespersen J.S."/>
        </authorList>
    </citation>
    <scope>NUCLEOTIDE SEQUENCE [LARGE SCALE GENOMIC DNA]</scope>
    <source>
        <strain evidence="14 15">B7-9</strain>
    </source>
</reference>
<keyword evidence="11" id="KW-0460">Magnesium</keyword>
<keyword evidence="15" id="KW-1185">Reference proteome</keyword>
<dbReference type="CDD" id="cd13593">
    <property type="entry name" value="PBP2_HisGL3"/>
    <property type="match status" value="1"/>
</dbReference>
<comment type="catalytic activity">
    <reaction evidence="1 11">
        <text>1-(5-phospho-beta-D-ribosyl)-ATP + diphosphate = 5-phospho-alpha-D-ribose 1-diphosphate + ATP</text>
        <dbReference type="Rhea" id="RHEA:18473"/>
        <dbReference type="ChEBI" id="CHEBI:30616"/>
        <dbReference type="ChEBI" id="CHEBI:33019"/>
        <dbReference type="ChEBI" id="CHEBI:58017"/>
        <dbReference type="ChEBI" id="CHEBI:73183"/>
        <dbReference type="EC" id="2.4.2.17"/>
    </reaction>
</comment>
<dbReference type="Gene3D" id="3.40.190.10">
    <property type="entry name" value="Periplasmic binding protein-like II"/>
    <property type="match status" value="2"/>
</dbReference>
<evidence type="ECO:0000256" key="2">
    <source>
        <dbReference type="ARBA" id="ARBA00004667"/>
    </source>
</evidence>
<dbReference type="GO" id="GO:0000287">
    <property type="term" value="F:magnesium ion binding"/>
    <property type="evidence" value="ECO:0007669"/>
    <property type="project" value="UniProtKB-UniRule"/>
</dbReference>
<dbReference type="OrthoDB" id="9801867at2"/>
<dbReference type="HAMAP" id="MF_00079">
    <property type="entry name" value="HisG_Long"/>
    <property type="match status" value="1"/>
</dbReference>
<comment type="pathway">
    <text evidence="2 11">Amino-acid biosynthesis; L-histidine biosynthesis; L-histidine from 5-phospho-alpha-D-ribose 1-diphosphate: step 1/9.</text>
</comment>
<evidence type="ECO:0000256" key="8">
    <source>
        <dbReference type="ARBA" id="ARBA00022679"/>
    </source>
</evidence>
<dbReference type="RefSeq" id="WP_097653513.1">
    <property type="nucleotide sequence ID" value="NZ_LYXE01000099.1"/>
</dbReference>
<comment type="activity regulation">
    <text evidence="11">Feedback inhibited by histidine.</text>
</comment>
<keyword evidence="9 11" id="KW-0368">Histidine biosynthesis</keyword>
<evidence type="ECO:0000256" key="11">
    <source>
        <dbReference type="HAMAP-Rule" id="MF_00079"/>
    </source>
</evidence>
<keyword evidence="11" id="KW-0963">Cytoplasm</keyword>
<evidence type="ECO:0000256" key="7">
    <source>
        <dbReference type="ARBA" id="ARBA00022676"/>
    </source>
</evidence>
<keyword evidence="11" id="KW-0547">Nucleotide-binding</keyword>
<dbReference type="GO" id="GO:0003879">
    <property type="term" value="F:ATP phosphoribosyltransferase activity"/>
    <property type="evidence" value="ECO:0007669"/>
    <property type="project" value="UniProtKB-UniRule"/>
</dbReference>
<dbReference type="GO" id="GO:0005524">
    <property type="term" value="F:ATP binding"/>
    <property type="evidence" value="ECO:0007669"/>
    <property type="project" value="UniProtKB-KW"/>
</dbReference>
<dbReference type="InterPro" id="IPR015867">
    <property type="entry name" value="N-reg_PII/ATP_PRibTrfase_C"/>
</dbReference>
<dbReference type="GO" id="GO:0000105">
    <property type="term" value="P:L-histidine biosynthetic process"/>
    <property type="evidence" value="ECO:0007669"/>
    <property type="project" value="UniProtKB-UniRule"/>
</dbReference>
<dbReference type="Proteomes" id="UP000220922">
    <property type="component" value="Unassembled WGS sequence"/>
</dbReference>
<feature type="domain" description="Histidine biosynthesis HisG C-terminal" evidence="13">
    <location>
        <begin position="237"/>
        <end position="315"/>
    </location>
</feature>
<dbReference type="NCBIfam" id="TIGR03455">
    <property type="entry name" value="HisG_C-term"/>
    <property type="match status" value="1"/>
</dbReference>
<dbReference type="NCBIfam" id="TIGR00070">
    <property type="entry name" value="hisG"/>
    <property type="match status" value="1"/>
</dbReference>
<comment type="subcellular location">
    <subcellularLocation>
        <location evidence="11">Cytoplasm</location>
    </subcellularLocation>
</comment>
<accession>A0A2H3KKH5</accession>
<dbReference type="AlphaFoldDB" id="A0A2H3KKH5"/>
<dbReference type="SUPFAM" id="SSF53850">
    <property type="entry name" value="Periplasmic binding protein-like II"/>
    <property type="match status" value="1"/>
</dbReference>
<dbReference type="GO" id="GO:0005737">
    <property type="term" value="C:cytoplasm"/>
    <property type="evidence" value="ECO:0007669"/>
    <property type="project" value="UniProtKB-SubCell"/>
</dbReference>
<comment type="similarity">
    <text evidence="3 11">Belongs to the ATP phosphoribosyltransferase family. Long subfamily.</text>
</comment>
<comment type="function">
    <text evidence="10 11">Catalyzes the condensation of ATP and 5-phosphoribose 1-diphosphate to form N'-(5'-phosphoribosyl)-ATP (PR-ATP). Has a crucial role in the pathway because the rate of histidine biosynthesis seems to be controlled primarily by regulation of HisG enzymatic activity.</text>
</comment>
<keyword evidence="11" id="KW-0479">Metal-binding</keyword>
<evidence type="ECO:0000259" key="13">
    <source>
        <dbReference type="Pfam" id="PF08029"/>
    </source>
</evidence>
<dbReference type="InterPro" id="IPR001348">
    <property type="entry name" value="ATP_PRibTrfase_HisG"/>
</dbReference>
<comment type="caution">
    <text evidence="14">The sequence shown here is derived from an EMBL/GenBank/DDBJ whole genome shotgun (WGS) entry which is preliminary data.</text>
</comment>
<dbReference type="EMBL" id="LYXE01000099">
    <property type="protein sequence ID" value="PDV98477.1"/>
    <property type="molecule type" value="Genomic_DNA"/>
</dbReference>
<dbReference type="Gene3D" id="3.30.70.120">
    <property type="match status" value="1"/>
</dbReference>
<evidence type="ECO:0000256" key="9">
    <source>
        <dbReference type="ARBA" id="ARBA00023102"/>
    </source>
</evidence>
<dbReference type="PANTHER" id="PTHR21403:SF8">
    <property type="entry name" value="ATP PHOSPHORIBOSYLTRANSFERASE"/>
    <property type="match status" value="1"/>
</dbReference>
<organism evidence="14 15">
    <name type="scientific">Candidatus Chloroploca asiatica</name>
    <dbReference type="NCBI Taxonomy" id="1506545"/>
    <lineage>
        <taxon>Bacteria</taxon>
        <taxon>Bacillati</taxon>
        <taxon>Chloroflexota</taxon>
        <taxon>Chloroflexia</taxon>
        <taxon>Chloroflexales</taxon>
        <taxon>Chloroflexineae</taxon>
        <taxon>Oscillochloridaceae</taxon>
        <taxon>Candidatus Chloroploca</taxon>
    </lineage>
</organism>
<evidence type="ECO:0000256" key="10">
    <source>
        <dbReference type="ARBA" id="ARBA00024861"/>
    </source>
</evidence>
<dbReference type="InterPro" id="IPR013820">
    <property type="entry name" value="ATP_PRibTrfase_cat"/>
</dbReference>
<dbReference type="InterPro" id="IPR013115">
    <property type="entry name" value="HisG_C"/>
</dbReference>
<name>A0A2H3KKH5_9CHLR</name>
<dbReference type="Pfam" id="PF08029">
    <property type="entry name" value="HisG_C"/>
    <property type="match status" value="1"/>
</dbReference>
<dbReference type="PANTHER" id="PTHR21403">
    <property type="entry name" value="ATP PHOSPHORIBOSYLTRANSFERASE ATP-PRTASE"/>
    <property type="match status" value="1"/>
</dbReference>
<feature type="domain" description="ATP phosphoribosyltransferase catalytic" evidence="12">
    <location>
        <begin position="51"/>
        <end position="226"/>
    </location>
</feature>
<dbReference type="InterPro" id="IPR011322">
    <property type="entry name" value="N-reg_PII-like_a/b"/>
</dbReference>
<dbReference type="UniPathway" id="UPA00031">
    <property type="reaction ID" value="UER00006"/>
</dbReference>
<proteinExistence type="inferred from homology"/>
<sequence>MLRFAIPSKGRGYDATLSLLESCGLRVVRANPRQYTATIRGLPDTEVLLHRPADIVEKVAEGSIDLGITGYDLVVEQRGDDPALLTIYDDLGFWRAELVFAVPQGWVDVSSWQDLADLAMELRGQGRRLRIATKYPEIIRRFCHQQGINYFDLIDSQGSTEAAPGLGYADIIADITETGTAIRDNRLKIVGGTILRSQAVLVGSRRTLRNDQGKLALVRQLLELIEGRRQGRLFYSLTANLPGASIESVGRQVTARMELAGLQGPTIAPVWSKFDAEQAAPRWYAVNVVVPQDELLPAVQHLRNIGAVSISTVQVQHVFKAESEAFVRLRTALSEERQDV</sequence>
<evidence type="ECO:0000259" key="12">
    <source>
        <dbReference type="Pfam" id="PF01634"/>
    </source>
</evidence>
<dbReference type="EC" id="2.4.2.17" evidence="4 11"/>
<evidence type="ECO:0000313" key="14">
    <source>
        <dbReference type="EMBL" id="PDV98477.1"/>
    </source>
</evidence>
<dbReference type="Pfam" id="PF01634">
    <property type="entry name" value="HisG"/>
    <property type="match status" value="1"/>
</dbReference>
<dbReference type="SUPFAM" id="SSF54913">
    <property type="entry name" value="GlnB-like"/>
    <property type="match status" value="1"/>
</dbReference>
<keyword evidence="7 11" id="KW-0328">Glycosyltransferase</keyword>
<evidence type="ECO:0000313" key="15">
    <source>
        <dbReference type="Proteomes" id="UP000220922"/>
    </source>
</evidence>
<evidence type="ECO:0000256" key="3">
    <source>
        <dbReference type="ARBA" id="ARBA00007955"/>
    </source>
</evidence>
<keyword evidence="6 11" id="KW-0028">Amino-acid biosynthesis</keyword>